<evidence type="ECO:0000313" key="3">
    <source>
        <dbReference type="Proteomes" id="UP000826271"/>
    </source>
</evidence>
<dbReference type="PANTHER" id="PTHR31973">
    <property type="entry name" value="POLYPROTEIN, PUTATIVE-RELATED"/>
    <property type="match status" value="1"/>
</dbReference>
<gene>
    <name evidence="2" type="ORF">BUALT_Bualt19G0036800</name>
</gene>
<sequence>MGSILIGKRVAYEDEILDYNGCGLHISVSDRQFDGPSTAVNKHGKFLIFNPMVDMENPTVILGLYFQDTPIFRDDVRQHSIPNARDIVFPKNDKDMVQVKCEHETCPWLVYASKLHGKDTMQVKTVHSIHECCRVERVSAANSKWLELVQGGNNFKATHKGLALKVIVWNAAKATRIVNFEKALKDLRERDLEAYKWITKRFVAHCSRSYFITYPKCDILLNNMCESFKALILNSRSKPIIDMLETIRIISMKMLLVKRDQMKKCKCELCPNVQKMFEEYKKKRMEFISHWNGHDKFELEGFYGKRADFSRRVGCADEGKVTVRCRTRHLVMFKAPPCTPMFRIRNTGGIAKNI</sequence>
<proteinExistence type="predicted"/>
<evidence type="ECO:0000313" key="2">
    <source>
        <dbReference type="EMBL" id="KAG8363576.1"/>
    </source>
</evidence>
<dbReference type="EMBL" id="WHWC01000019">
    <property type="protein sequence ID" value="KAG8363576.1"/>
    <property type="molecule type" value="Genomic_DNA"/>
</dbReference>
<comment type="caution">
    <text evidence="2">The sequence shown here is derived from an EMBL/GenBank/DDBJ whole genome shotgun (WGS) entry which is preliminary data.</text>
</comment>
<dbReference type="Proteomes" id="UP000826271">
    <property type="component" value="Unassembled WGS sequence"/>
</dbReference>
<dbReference type="PANTHER" id="PTHR31973:SF187">
    <property type="entry name" value="MUTATOR TRANSPOSASE MUDRA PROTEIN"/>
    <property type="match status" value="1"/>
</dbReference>
<dbReference type="Pfam" id="PF03108">
    <property type="entry name" value="DBD_Tnp_Mut"/>
    <property type="match status" value="1"/>
</dbReference>
<feature type="domain" description="Transposase MuDR plant" evidence="1">
    <location>
        <begin position="60"/>
        <end position="123"/>
    </location>
</feature>
<protein>
    <recommendedName>
        <fullName evidence="1">Transposase MuDR plant domain-containing protein</fullName>
    </recommendedName>
</protein>
<accession>A0AAV6W1M5</accession>
<keyword evidence="3" id="KW-1185">Reference proteome</keyword>
<evidence type="ECO:0000259" key="1">
    <source>
        <dbReference type="Pfam" id="PF03108"/>
    </source>
</evidence>
<dbReference type="AlphaFoldDB" id="A0AAV6W1M5"/>
<name>A0AAV6W1M5_9LAMI</name>
<dbReference type="InterPro" id="IPR004332">
    <property type="entry name" value="Transposase_MuDR"/>
</dbReference>
<reference evidence="2" key="1">
    <citation type="submission" date="2019-10" db="EMBL/GenBank/DDBJ databases">
        <authorList>
            <person name="Zhang R."/>
            <person name="Pan Y."/>
            <person name="Wang J."/>
            <person name="Ma R."/>
            <person name="Yu S."/>
        </authorList>
    </citation>
    <scope>NUCLEOTIDE SEQUENCE</scope>
    <source>
        <strain evidence="2">LA-IB0</strain>
        <tissue evidence="2">Leaf</tissue>
    </source>
</reference>
<organism evidence="2 3">
    <name type="scientific">Buddleja alternifolia</name>
    <dbReference type="NCBI Taxonomy" id="168488"/>
    <lineage>
        <taxon>Eukaryota</taxon>
        <taxon>Viridiplantae</taxon>
        <taxon>Streptophyta</taxon>
        <taxon>Embryophyta</taxon>
        <taxon>Tracheophyta</taxon>
        <taxon>Spermatophyta</taxon>
        <taxon>Magnoliopsida</taxon>
        <taxon>eudicotyledons</taxon>
        <taxon>Gunneridae</taxon>
        <taxon>Pentapetalae</taxon>
        <taxon>asterids</taxon>
        <taxon>lamiids</taxon>
        <taxon>Lamiales</taxon>
        <taxon>Scrophulariaceae</taxon>
        <taxon>Buddlejeae</taxon>
        <taxon>Buddleja</taxon>
    </lineage>
</organism>